<sequence length="534" mass="59881">MKRKWITPLLTLVVWAGMYYYYLPPLNLHSNESWAFLVAMIVVALVINFWSIAKGLLFRREVTWDGKKLRRLLYLPAALLVVYLAGNLLSSSILRASAYCQLLTVQTGNFAEDIHEVNYSQIPILDSDSAARLAEREMGSMVDMVSQYEVSEYYNQINLNGKPVRVTPLEYGDLIKWFTNRSTGIPAYMNIDMTTQDVELVKLAEGQGIKYSPFEHFGRNLYRYVRFRYPTAMIRSSNFEVDDNGVPYWICAVETKTIGLFGGTDIKGAILVNAVTGEHQYYDVADVPQWVDKVYDAALLIEQYDYYGTLQNGWLNSKFGQKGCLQTTEGYNYIALDDDVWVYTGVTSIGGDESNVGFVLMNSRTKETNYYQISGAKEISAMASAEGEVQHLGYTATFPILLNIADEPTYFLSLKDAAGLVKKYAMVNIQKYHIVAIGDSVAECEKVYRNLMASSGIDTAPSGEVLTAEGTISLLKDIVSDGNTFYYLMIEGREELFEIEAKNHLEVLKKQTGSSVKLEYVVSAEGVCTVTALS</sequence>
<dbReference type="RefSeq" id="WP_205134419.1">
    <property type="nucleotide sequence ID" value="NZ_JACSNT010000019.1"/>
</dbReference>
<gene>
    <name evidence="2" type="ORF">H9X83_11430</name>
</gene>
<dbReference type="EMBL" id="JACSNV010000021">
    <property type="protein sequence ID" value="MBM6878760.1"/>
    <property type="molecule type" value="Genomic_DNA"/>
</dbReference>
<accession>A0ABS2GCJ2</accession>
<keyword evidence="1" id="KW-0812">Transmembrane</keyword>
<name>A0ABS2GCJ2_9FIRM</name>
<keyword evidence="1" id="KW-0472">Membrane</keyword>
<evidence type="ECO:0000313" key="2">
    <source>
        <dbReference type="EMBL" id="MBM6878760.1"/>
    </source>
</evidence>
<feature type="transmembrane region" description="Helical" evidence="1">
    <location>
        <begin position="34"/>
        <end position="52"/>
    </location>
</feature>
<comment type="caution">
    <text evidence="2">The sequence shown here is derived from an EMBL/GenBank/DDBJ whole genome shotgun (WGS) entry which is preliminary data.</text>
</comment>
<keyword evidence="1" id="KW-1133">Transmembrane helix</keyword>
<keyword evidence="3" id="KW-1185">Reference proteome</keyword>
<proteinExistence type="predicted"/>
<organism evidence="2 3">
    <name type="scientific">Anaerotignum lactatifermentans</name>
    <dbReference type="NCBI Taxonomy" id="160404"/>
    <lineage>
        <taxon>Bacteria</taxon>
        <taxon>Bacillati</taxon>
        <taxon>Bacillota</taxon>
        <taxon>Clostridia</taxon>
        <taxon>Lachnospirales</taxon>
        <taxon>Anaerotignaceae</taxon>
        <taxon>Anaerotignum</taxon>
    </lineage>
</organism>
<evidence type="ECO:0000313" key="3">
    <source>
        <dbReference type="Proteomes" id="UP000729290"/>
    </source>
</evidence>
<dbReference type="Proteomes" id="UP000729290">
    <property type="component" value="Unassembled WGS sequence"/>
</dbReference>
<feature type="transmembrane region" description="Helical" evidence="1">
    <location>
        <begin position="5"/>
        <end position="22"/>
    </location>
</feature>
<feature type="transmembrane region" description="Helical" evidence="1">
    <location>
        <begin position="72"/>
        <end position="94"/>
    </location>
</feature>
<reference evidence="2 3" key="1">
    <citation type="journal article" date="2021" name="Sci. Rep.">
        <title>The distribution of antibiotic resistance genes in chicken gut microbiota commensals.</title>
        <authorList>
            <person name="Juricova H."/>
            <person name="Matiasovicova J."/>
            <person name="Kubasova T."/>
            <person name="Cejkova D."/>
            <person name="Rychlik I."/>
        </authorList>
    </citation>
    <scope>NUCLEOTIDE SEQUENCE [LARGE SCALE GENOMIC DNA]</scope>
    <source>
        <strain evidence="2 3">An431b</strain>
    </source>
</reference>
<protein>
    <submittedName>
        <fullName evidence="2">CvpA family protein</fullName>
    </submittedName>
</protein>
<evidence type="ECO:0000256" key="1">
    <source>
        <dbReference type="SAM" id="Phobius"/>
    </source>
</evidence>